<keyword evidence="6" id="KW-0805">Transcription regulation</keyword>
<dbReference type="CDD" id="cd11446">
    <property type="entry name" value="bHLH_AtILR3_like"/>
    <property type="match status" value="1"/>
</dbReference>
<name>A0A8X8ZZU3_SALSN</name>
<dbReference type="SMART" id="SM00893">
    <property type="entry name" value="ETF"/>
    <property type="match status" value="1"/>
</dbReference>
<dbReference type="GO" id="GO:0009063">
    <property type="term" value="P:amino acid catabolic process"/>
    <property type="evidence" value="ECO:0007669"/>
    <property type="project" value="TreeGrafter"/>
</dbReference>
<reference evidence="13" key="2">
    <citation type="submission" date="2020-08" db="EMBL/GenBank/DDBJ databases">
        <title>Plant Genome Project.</title>
        <authorList>
            <person name="Zhang R.-G."/>
        </authorList>
    </citation>
    <scope>NUCLEOTIDE SEQUENCE</scope>
    <source>
        <strain evidence="13">Huo1</strain>
        <tissue evidence="13">Leaf</tissue>
    </source>
</reference>
<keyword evidence="8" id="KW-0539">Nucleus</keyword>
<dbReference type="InterPro" id="IPR012255">
    <property type="entry name" value="ETF_b"/>
</dbReference>
<evidence type="ECO:0000256" key="11">
    <source>
        <dbReference type="SAM" id="MobiDB-lite"/>
    </source>
</evidence>
<evidence type="ECO:0000256" key="8">
    <source>
        <dbReference type="ARBA" id="ARBA00023242"/>
    </source>
</evidence>
<dbReference type="Proteomes" id="UP000298416">
    <property type="component" value="Unassembled WGS sequence"/>
</dbReference>
<keyword evidence="5" id="KW-0249">Electron transport</keyword>
<evidence type="ECO:0000256" key="10">
    <source>
        <dbReference type="SAM" id="Coils"/>
    </source>
</evidence>
<dbReference type="GO" id="GO:0009055">
    <property type="term" value="F:electron transfer activity"/>
    <property type="evidence" value="ECO:0007669"/>
    <property type="project" value="InterPro"/>
</dbReference>
<dbReference type="Pfam" id="PF01012">
    <property type="entry name" value="ETF"/>
    <property type="match status" value="1"/>
</dbReference>
<keyword evidence="7" id="KW-0804">Transcription</keyword>
<evidence type="ECO:0000313" key="13">
    <source>
        <dbReference type="EMBL" id="KAG6423103.1"/>
    </source>
</evidence>
<keyword evidence="4" id="KW-0813">Transport</keyword>
<evidence type="ECO:0000256" key="2">
    <source>
        <dbReference type="ARBA" id="ARBA00004305"/>
    </source>
</evidence>
<evidence type="ECO:0000256" key="5">
    <source>
        <dbReference type="ARBA" id="ARBA00022982"/>
    </source>
</evidence>
<evidence type="ECO:0000256" key="1">
    <source>
        <dbReference type="ARBA" id="ARBA00004123"/>
    </source>
</evidence>
<accession>A0A8X8ZZU3</accession>
<dbReference type="AlphaFoldDB" id="A0A8X8ZZU3"/>
<dbReference type="InterPro" id="IPR000049">
    <property type="entry name" value="ET-Flavoprotein_bsu_CS"/>
</dbReference>
<dbReference type="InterPro" id="IPR033948">
    <property type="entry name" value="ETF_beta_N"/>
</dbReference>
<evidence type="ECO:0000256" key="6">
    <source>
        <dbReference type="ARBA" id="ARBA00023015"/>
    </source>
</evidence>
<dbReference type="SMART" id="SM00353">
    <property type="entry name" value="HLH"/>
    <property type="match status" value="1"/>
</dbReference>
<dbReference type="PROSITE" id="PS01065">
    <property type="entry name" value="ETF_BETA"/>
    <property type="match status" value="1"/>
</dbReference>
<dbReference type="GO" id="GO:0033539">
    <property type="term" value="P:fatty acid beta-oxidation using acyl-CoA dehydrogenase"/>
    <property type="evidence" value="ECO:0007669"/>
    <property type="project" value="TreeGrafter"/>
</dbReference>
<dbReference type="SUPFAM" id="SSF47459">
    <property type="entry name" value="HLH, helix-loop-helix DNA-binding domain"/>
    <property type="match status" value="1"/>
</dbReference>
<dbReference type="PANTHER" id="PTHR21294:SF8">
    <property type="entry name" value="ELECTRON TRANSFER FLAVOPROTEIN SUBUNIT BETA"/>
    <property type="match status" value="1"/>
</dbReference>
<dbReference type="GO" id="GO:0046983">
    <property type="term" value="F:protein dimerization activity"/>
    <property type="evidence" value="ECO:0007669"/>
    <property type="project" value="InterPro"/>
</dbReference>
<keyword evidence="10" id="KW-0175">Coiled coil</keyword>
<gene>
    <name evidence="13" type="ORF">SASPL_113487</name>
</gene>
<dbReference type="EMBL" id="PNBA02000005">
    <property type="protein sequence ID" value="KAG6423103.1"/>
    <property type="molecule type" value="Genomic_DNA"/>
</dbReference>
<feature type="domain" description="BHLH" evidence="12">
    <location>
        <begin position="286"/>
        <end position="337"/>
    </location>
</feature>
<reference evidence="13" key="1">
    <citation type="submission" date="2018-01" db="EMBL/GenBank/DDBJ databases">
        <authorList>
            <person name="Mao J.F."/>
        </authorList>
    </citation>
    <scope>NUCLEOTIDE SEQUENCE</scope>
    <source>
        <strain evidence="13">Huo1</strain>
        <tissue evidence="13">Leaf</tissue>
    </source>
</reference>
<comment type="caution">
    <text evidence="13">The sequence shown here is derived from an EMBL/GenBank/DDBJ whole genome shotgun (WGS) entry which is preliminary data.</text>
</comment>
<dbReference type="InterPro" id="IPR036638">
    <property type="entry name" value="HLH_DNA-bd_sf"/>
</dbReference>
<sequence>MKILVAVKRVVDYTVKIRVKPDKRGVETSNVKMSMNPFCEIALEEALRIKKSGRASEVVAVSVGPAQCADTLRTGLAMGADRAIHVECPATLYPLSVAKIFKALVDAENPGLLLLGKQLFSRYMQAIDDDCNQTGQMIAGLLKWPQGTFASKVVLDEGNKVATVDREVDGGLETLSLDLPAVITTDLRLNQPRYATLPNIMKAKSKVIKKLTLQDLNIEIRSDLEVVQVTEPPRRQAGVVLSSVDELIDSACVTNDVSFSGTTSHISDSVEERENPKKRGRSQQCGGTGNKACRERMRREKLNDRFTELSATLEPGRPAKTDKLAILGDAIRVLNQLKTESEEYKEMNEKLLEEIKTLKAEKNELREEKLVLKTDKERMEQQLKSMAVPPTGFMHAHPQVYPAASNKMPMYPGYSLVPMWQYLPPSARDTSQDHELRPPAA</sequence>
<dbReference type="Gene3D" id="3.40.50.620">
    <property type="entry name" value="HUPs"/>
    <property type="match status" value="1"/>
</dbReference>
<dbReference type="InterPro" id="IPR011598">
    <property type="entry name" value="bHLH_dom"/>
</dbReference>
<dbReference type="CDD" id="cd01714">
    <property type="entry name" value="ETF_beta"/>
    <property type="match status" value="1"/>
</dbReference>
<dbReference type="FunFam" id="3.40.50.620:FF:000011">
    <property type="entry name" value="Electron transfer flavoprotein subunit beta"/>
    <property type="match status" value="1"/>
</dbReference>
<evidence type="ECO:0000256" key="9">
    <source>
        <dbReference type="ARBA" id="ARBA00070092"/>
    </source>
</evidence>
<proteinExistence type="inferred from homology"/>
<evidence type="ECO:0000259" key="12">
    <source>
        <dbReference type="PROSITE" id="PS50888"/>
    </source>
</evidence>
<evidence type="ECO:0000313" key="14">
    <source>
        <dbReference type="Proteomes" id="UP000298416"/>
    </source>
</evidence>
<evidence type="ECO:0000256" key="4">
    <source>
        <dbReference type="ARBA" id="ARBA00022448"/>
    </source>
</evidence>
<dbReference type="GO" id="GO:0005634">
    <property type="term" value="C:nucleus"/>
    <property type="evidence" value="ECO:0007669"/>
    <property type="project" value="UniProtKB-SubCell"/>
</dbReference>
<feature type="coiled-coil region" evidence="10">
    <location>
        <begin position="330"/>
        <end position="382"/>
    </location>
</feature>
<feature type="region of interest" description="Disordered" evidence="11">
    <location>
        <begin position="263"/>
        <end position="294"/>
    </location>
</feature>
<dbReference type="Gene3D" id="4.10.280.10">
    <property type="entry name" value="Helix-loop-helix DNA-binding domain"/>
    <property type="match status" value="1"/>
</dbReference>
<evidence type="ECO:0000256" key="3">
    <source>
        <dbReference type="ARBA" id="ARBA00007557"/>
    </source>
</evidence>
<feature type="compositionally biased region" description="Basic and acidic residues" evidence="11">
    <location>
        <begin position="268"/>
        <end position="277"/>
    </location>
</feature>
<dbReference type="PROSITE" id="PS50888">
    <property type="entry name" value="BHLH"/>
    <property type="match status" value="1"/>
</dbReference>
<organism evidence="13">
    <name type="scientific">Salvia splendens</name>
    <name type="common">Scarlet sage</name>
    <dbReference type="NCBI Taxonomy" id="180675"/>
    <lineage>
        <taxon>Eukaryota</taxon>
        <taxon>Viridiplantae</taxon>
        <taxon>Streptophyta</taxon>
        <taxon>Embryophyta</taxon>
        <taxon>Tracheophyta</taxon>
        <taxon>Spermatophyta</taxon>
        <taxon>Magnoliopsida</taxon>
        <taxon>eudicotyledons</taxon>
        <taxon>Gunneridae</taxon>
        <taxon>Pentapetalae</taxon>
        <taxon>asterids</taxon>
        <taxon>lamiids</taxon>
        <taxon>Lamiales</taxon>
        <taxon>Lamiaceae</taxon>
        <taxon>Nepetoideae</taxon>
        <taxon>Mentheae</taxon>
        <taxon>Salviinae</taxon>
        <taxon>Salvia</taxon>
        <taxon>Salvia subgen. Calosphace</taxon>
        <taxon>core Calosphace</taxon>
    </lineage>
</organism>
<protein>
    <recommendedName>
        <fullName evidence="9">Electron transfer flavoprotein subunit beta, mitochondrial</fullName>
    </recommendedName>
</protein>
<keyword evidence="14" id="KW-1185">Reference proteome</keyword>
<dbReference type="SUPFAM" id="SSF52402">
    <property type="entry name" value="Adenine nucleotide alpha hydrolases-like"/>
    <property type="match status" value="1"/>
</dbReference>
<comment type="similarity">
    <text evidence="3">Belongs to the ETF beta-subunit/FixA family.</text>
</comment>
<comment type="subcellular location">
    <subcellularLocation>
        <location evidence="2">Mitochondrion matrix</location>
    </subcellularLocation>
    <subcellularLocation>
        <location evidence="1">Nucleus</location>
    </subcellularLocation>
</comment>
<dbReference type="Pfam" id="PF00010">
    <property type="entry name" value="HLH"/>
    <property type="match status" value="1"/>
</dbReference>
<dbReference type="InterPro" id="IPR014730">
    <property type="entry name" value="ETF_a/b_N"/>
</dbReference>
<dbReference type="PANTHER" id="PTHR21294">
    <property type="entry name" value="ELECTRON TRANSFER FLAVOPROTEIN BETA-SUBUNIT"/>
    <property type="match status" value="1"/>
</dbReference>
<dbReference type="InterPro" id="IPR014729">
    <property type="entry name" value="Rossmann-like_a/b/a_fold"/>
</dbReference>
<evidence type="ECO:0000256" key="7">
    <source>
        <dbReference type="ARBA" id="ARBA00023163"/>
    </source>
</evidence>
<dbReference type="GO" id="GO:0005759">
    <property type="term" value="C:mitochondrial matrix"/>
    <property type="evidence" value="ECO:0007669"/>
    <property type="project" value="UniProtKB-SubCell"/>
</dbReference>